<dbReference type="Proteomes" id="UP001152622">
    <property type="component" value="Chromosome 2"/>
</dbReference>
<evidence type="ECO:0000256" key="1">
    <source>
        <dbReference type="ARBA" id="ARBA00039658"/>
    </source>
</evidence>
<feature type="domain" description="Integrase catalytic" evidence="3">
    <location>
        <begin position="45"/>
        <end position="195"/>
    </location>
</feature>
<dbReference type="PANTHER" id="PTHR37984">
    <property type="entry name" value="PROTEIN CBG26694"/>
    <property type="match status" value="1"/>
</dbReference>
<name>A0A9Q1JC62_SYNKA</name>
<feature type="compositionally biased region" description="Basic and acidic residues" evidence="2">
    <location>
        <begin position="230"/>
        <end position="250"/>
    </location>
</feature>
<dbReference type="InterPro" id="IPR036397">
    <property type="entry name" value="RNaseH_sf"/>
</dbReference>
<dbReference type="InterPro" id="IPR050951">
    <property type="entry name" value="Retrovirus_Pol_polyprotein"/>
</dbReference>
<dbReference type="EMBL" id="JAINUF010000002">
    <property type="protein sequence ID" value="KAJ8377010.1"/>
    <property type="molecule type" value="Genomic_DNA"/>
</dbReference>
<dbReference type="GO" id="GO:0015074">
    <property type="term" value="P:DNA integration"/>
    <property type="evidence" value="ECO:0007669"/>
    <property type="project" value="InterPro"/>
</dbReference>
<evidence type="ECO:0000256" key="2">
    <source>
        <dbReference type="SAM" id="MobiDB-lite"/>
    </source>
</evidence>
<dbReference type="Gene3D" id="3.30.420.10">
    <property type="entry name" value="Ribonuclease H-like superfamily/Ribonuclease H"/>
    <property type="match status" value="1"/>
</dbReference>
<dbReference type="OrthoDB" id="775972at2759"/>
<accession>A0A9Q1JC62</accession>
<proteinExistence type="predicted"/>
<organism evidence="4 5">
    <name type="scientific">Synaphobranchus kaupii</name>
    <name type="common">Kaup's arrowtooth eel</name>
    <dbReference type="NCBI Taxonomy" id="118154"/>
    <lineage>
        <taxon>Eukaryota</taxon>
        <taxon>Metazoa</taxon>
        <taxon>Chordata</taxon>
        <taxon>Craniata</taxon>
        <taxon>Vertebrata</taxon>
        <taxon>Euteleostomi</taxon>
        <taxon>Actinopterygii</taxon>
        <taxon>Neopterygii</taxon>
        <taxon>Teleostei</taxon>
        <taxon>Anguilliformes</taxon>
        <taxon>Synaphobranchidae</taxon>
        <taxon>Synaphobranchus</taxon>
    </lineage>
</organism>
<sequence length="330" mass="36751">MKSLARSFVWWPGMDCALEEKVKACTQCQSNQKMPAPAPLHPWPWPGRPWSRLHLDFAGPFMGHMFLVLVDSHSKWLEARIMSNITAPVTTEMLRSIFATHGLPDTVVTDNGPTFTSDVFQEFMDKNGIRHVRTAPYHPASNGLAERAVGTLKEVLRNMSGHSLETKMHRFLFQYRITPHTTTGVSPAEMLMGRRPKSHLDLLHPDVGARVVRSQEEQKEGRQVRRHQDHLRVRHDVGGKEPPRFSHKDSVGSSGDCVVVPGAPEHMDELSVPLEGLSMQTEGLSARAAPPAPPAPNLTGRAQPAPGSVVTTAELRRSKRQHKPPDRLNC</sequence>
<dbReference type="SUPFAM" id="SSF53098">
    <property type="entry name" value="Ribonuclease H-like"/>
    <property type="match status" value="1"/>
</dbReference>
<dbReference type="InterPro" id="IPR001584">
    <property type="entry name" value="Integrase_cat-core"/>
</dbReference>
<dbReference type="Pfam" id="PF17921">
    <property type="entry name" value="Integrase_H2C2"/>
    <property type="match status" value="1"/>
</dbReference>
<dbReference type="GO" id="GO:0003676">
    <property type="term" value="F:nucleic acid binding"/>
    <property type="evidence" value="ECO:0007669"/>
    <property type="project" value="InterPro"/>
</dbReference>
<gene>
    <name evidence="4" type="ORF">SKAU_G00075900</name>
</gene>
<dbReference type="FunFam" id="3.30.420.10:FF:000063">
    <property type="entry name" value="Retrovirus-related Pol polyprotein from transposon 297-like Protein"/>
    <property type="match status" value="1"/>
</dbReference>
<dbReference type="InterPro" id="IPR012337">
    <property type="entry name" value="RNaseH-like_sf"/>
</dbReference>
<feature type="region of interest" description="Disordered" evidence="2">
    <location>
        <begin position="281"/>
        <end position="330"/>
    </location>
</feature>
<evidence type="ECO:0000259" key="3">
    <source>
        <dbReference type="PROSITE" id="PS50994"/>
    </source>
</evidence>
<feature type="region of interest" description="Disordered" evidence="2">
    <location>
        <begin position="214"/>
        <end position="255"/>
    </location>
</feature>
<comment type="caution">
    <text evidence="4">The sequence shown here is derived from an EMBL/GenBank/DDBJ whole genome shotgun (WGS) entry which is preliminary data.</text>
</comment>
<dbReference type="AlphaFoldDB" id="A0A9Q1JC62"/>
<dbReference type="PANTHER" id="PTHR37984:SF13">
    <property type="entry name" value="RIBONUCLEASE H"/>
    <property type="match status" value="1"/>
</dbReference>
<evidence type="ECO:0000313" key="5">
    <source>
        <dbReference type="Proteomes" id="UP001152622"/>
    </source>
</evidence>
<dbReference type="PROSITE" id="PS50994">
    <property type="entry name" value="INTEGRASE"/>
    <property type="match status" value="1"/>
</dbReference>
<protein>
    <recommendedName>
        <fullName evidence="1">Gypsy retrotransposon integrase-like protein 1</fullName>
    </recommendedName>
</protein>
<evidence type="ECO:0000313" key="4">
    <source>
        <dbReference type="EMBL" id="KAJ8377010.1"/>
    </source>
</evidence>
<dbReference type="InterPro" id="IPR041588">
    <property type="entry name" value="Integrase_H2C2"/>
</dbReference>
<reference evidence="4" key="1">
    <citation type="journal article" date="2023" name="Science">
        <title>Genome structures resolve the early diversification of teleost fishes.</title>
        <authorList>
            <person name="Parey E."/>
            <person name="Louis A."/>
            <person name="Montfort J."/>
            <person name="Bouchez O."/>
            <person name="Roques C."/>
            <person name="Iampietro C."/>
            <person name="Lluch J."/>
            <person name="Castinel A."/>
            <person name="Donnadieu C."/>
            <person name="Desvignes T."/>
            <person name="Floi Bucao C."/>
            <person name="Jouanno E."/>
            <person name="Wen M."/>
            <person name="Mejri S."/>
            <person name="Dirks R."/>
            <person name="Jansen H."/>
            <person name="Henkel C."/>
            <person name="Chen W.J."/>
            <person name="Zahm M."/>
            <person name="Cabau C."/>
            <person name="Klopp C."/>
            <person name="Thompson A.W."/>
            <person name="Robinson-Rechavi M."/>
            <person name="Braasch I."/>
            <person name="Lecointre G."/>
            <person name="Bobe J."/>
            <person name="Postlethwait J.H."/>
            <person name="Berthelot C."/>
            <person name="Roest Crollius H."/>
            <person name="Guiguen Y."/>
        </authorList>
    </citation>
    <scope>NUCLEOTIDE SEQUENCE</scope>
    <source>
        <strain evidence="4">WJC10195</strain>
    </source>
</reference>
<dbReference type="Pfam" id="PF00665">
    <property type="entry name" value="rve"/>
    <property type="match status" value="1"/>
</dbReference>
<keyword evidence="5" id="KW-1185">Reference proteome</keyword>
<feature type="compositionally biased region" description="Basic and acidic residues" evidence="2">
    <location>
        <begin position="214"/>
        <end position="223"/>
    </location>
</feature>